<dbReference type="SUPFAM" id="SSF53756">
    <property type="entry name" value="UDP-Glycosyltransferase/glycogen phosphorylase"/>
    <property type="match status" value="2"/>
</dbReference>
<dbReference type="Gene3D" id="3.40.50.11820">
    <property type="match status" value="1"/>
</dbReference>
<protein>
    <submittedName>
        <fullName evidence="8">Glycosyltransferase</fullName>
    </submittedName>
</protein>
<evidence type="ECO:0000256" key="1">
    <source>
        <dbReference type="ARBA" id="ARBA00004202"/>
    </source>
</evidence>
<keyword evidence="3" id="KW-1003">Cell membrane</keyword>
<evidence type="ECO:0000313" key="9">
    <source>
        <dbReference type="Proteomes" id="UP001382727"/>
    </source>
</evidence>
<keyword evidence="6" id="KW-0472">Membrane</keyword>
<keyword evidence="4" id="KW-0808">Transferase</keyword>
<dbReference type="Pfam" id="PF04464">
    <property type="entry name" value="Glyphos_transf"/>
    <property type="match status" value="1"/>
</dbReference>
<keyword evidence="5" id="KW-0777">Teichoic acid biosynthesis</keyword>
<dbReference type="InterPro" id="IPR007554">
    <property type="entry name" value="Glycerophosphate_synth"/>
</dbReference>
<evidence type="ECO:0000259" key="7">
    <source>
        <dbReference type="Pfam" id="PF00534"/>
    </source>
</evidence>
<dbReference type="RefSeq" id="WP_338749863.1">
    <property type="nucleotide sequence ID" value="NZ_CP144913.1"/>
</dbReference>
<dbReference type="Gene3D" id="3.40.50.2000">
    <property type="entry name" value="Glycogen Phosphorylase B"/>
    <property type="match status" value="1"/>
</dbReference>
<comment type="subcellular location">
    <subcellularLocation>
        <location evidence="1">Cell membrane</location>
        <topology evidence="1">Peripheral membrane protein</topology>
    </subcellularLocation>
</comment>
<sequence length="865" mass="96430">MSRVTAVVKSLSKARTKGSQEWRAFWQEQPVDANRVFYESFAGNGMLCNPEAMFRALIDNPEFAHLTHVWSLSEQMWSSAVRTEFARHPRVTFVRYKSPQYWQALSTAGYIFNNATFPPEFTKRDGQVYVNTWHGTPLKTMGYDEPEGGPGARNVIRNFLAADYLLAANPFMAERMYEDAYRLTNIHPGRIITEGSPRVDRQFLSDSDRDEVRSRLIATGVSLGHHQKVVLYAPTWRGETFQNPSNDVVLLAERVRDLKRRLPADQQVLLRVHQQVYAFAVEDPDLADILVPNEIPSNEVLGLTDVLVTDYSSIFFDFLATGRPIIFLAPDMRAYDGYRGRYLDRADLPGPVVEKVGELARILVAAGSGEGDDPAITHRSAYDRARERFAAREDGGASERIIDIVLRENTEGHDVRPLRTDGRTRLLIYLGGMRPNGITSSALNLLNNIDHDRFDVSVLYQYSSSREVLATQAKIHPRVRVLPRIGAMLWSLRSEKERTKALQGGEGVQGEPLERAQRMFALEWRRCFGLAEFDHIVDFSGYAAFWALLLRQGRATSHSIWLHNDLKADQMREVDGYRPHEANLGSVFNTYAGFDHLVSVSEPLMEINRENLAGAAPASRHTFARNTIDADYITRMAFGDRDDDRAGSTSEMVPAGDLSLAVRTLSTVHGMDRLEGAVQRYHTVSDVIPPMDGVRTFVTVGRLSPEKNHERLIRAFDLVHQEDPRTRLVIIGGGPLEGYLVELTRDLGLSDAVTIAGQQSNPHVILSKADVFVLSSDYEGQPMVILEARVLGLPVVATKFASVGGALPPGVGHVVERDEVALAAGMQAALRGEVANPSFDAVAYNAEATQDFYRVLAPATDRQGA</sequence>
<evidence type="ECO:0000256" key="2">
    <source>
        <dbReference type="ARBA" id="ARBA00010488"/>
    </source>
</evidence>
<reference evidence="8 9" key="1">
    <citation type="submission" date="2024-02" db="EMBL/GenBank/DDBJ databases">
        <title>Janibacter sp. nov., isolated from gut of marine sandworm.</title>
        <authorList>
            <person name="Kim B."/>
            <person name="Jun M.O."/>
            <person name="Shin N.-R."/>
        </authorList>
    </citation>
    <scope>NUCLEOTIDE SEQUENCE [LARGE SCALE GENOMIC DNA]</scope>
    <source>
        <strain evidence="8 9">A1S7</strain>
    </source>
</reference>
<dbReference type="EMBL" id="CP144913">
    <property type="protein sequence ID" value="WXB76665.1"/>
    <property type="molecule type" value="Genomic_DNA"/>
</dbReference>
<proteinExistence type="inferred from homology"/>
<evidence type="ECO:0000256" key="5">
    <source>
        <dbReference type="ARBA" id="ARBA00022944"/>
    </source>
</evidence>
<evidence type="ECO:0000256" key="3">
    <source>
        <dbReference type="ARBA" id="ARBA00022475"/>
    </source>
</evidence>
<evidence type="ECO:0000256" key="4">
    <source>
        <dbReference type="ARBA" id="ARBA00022679"/>
    </source>
</evidence>
<dbReference type="PANTHER" id="PTHR37316">
    <property type="entry name" value="TEICHOIC ACID GLYCEROL-PHOSPHATE PRIMASE"/>
    <property type="match status" value="1"/>
</dbReference>
<evidence type="ECO:0000313" key="8">
    <source>
        <dbReference type="EMBL" id="WXB76665.1"/>
    </source>
</evidence>
<accession>A0ABZ2MHZ0</accession>
<dbReference type="Proteomes" id="UP001382727">
    <property type="component" value="Chromosome"/>
</dbReference>
<dbReference type="InterPro" id="IPR043149">
    <property type="entry name" value="TagF_N"/>
</dbReference>
<keyword evidence="9" id="KW-1185">Reference proteome</keyword>
<dbReference type="InterPro" id="IPR043148">
    <property type="entry name" value="TagF_C"/>
</dbReference>
<name>A0ABZ2MHZ0_9MICO</name>
<dbReference type="Pfam" id="PF00534">
    <property type="entry name" value="Glycos_transf_1"/>
    <property type="match status" value="1"/>
</dbReference>
<feature type="domain" description="Glycosyl transferase family 1" evidence="7">
    <location>
        <begin position="694"/>
        <end position="833"/>
    </location>
</feature>
<dbReference type="PANTHER" id="PTHR37316:SF3">
    <property type="entry name" value="TEICHOIC ACID GLYCEROL-PHOSPHATE TRANSFERASE"/>
    <property type="match status" value="1"/>
</dbReference>
<dbReference type="InterPro" id="IPR001296">
    <property type="entry name" value="Glyco_trans_1"/>
</dbReference>
<comment type="similarity">
    <text evidence="2">Belongs to the CDP-glycerol glycerophosphotransferase family.</text>
</comment>
<organism evidence="8 9">
    <name type="scientific">Janibacter alittae</name>
    <dbReference type="NCBI Taxonomy" id="3115209"/>
    <lineage>
        <taxon>Bacteria</taxon>
        <taxon>Bacillati</taxon>
        <taxon>Actinomycetota</taxon>
        <taxon>Actinomycetes</taxon>
        <taxon>Micrococcales</taxon>
        <taxon>Intrasporangiaceae</taxon>
        <taxon>Janibacter</taxon>
    </lineage>
</organism>
<dbReference type="InterPro" id="IPR051612">
    <property type="entry name" value="Teichoic_Acid_Biosynth"/>
</dbReference>
<dbReference type="Gene3D" id="3.40.50.12580">
    <property type="match status" value="1"/>
</dbReference>
<dbReference type="CDD" id="cd03811">
    <property type="entry name" value="GT4_GT28_WabH-like"/>
    <property type="match status" value="1"/>
</dbReference>
<gene>
    <name evidence="8" type="ORF">V1351_00990</name>
</gene>
<evidence type="ECO:0000256" key="6">
    <source>
        <dbReference type="ARBA" id="ARBA00023136"/>
    </source>
</evidence>